<dbReference type="Gene3D" id="2.40.10.10">
    <property type="entry name" value="Trypsin-like serine proteases"/>
    <property type="match status" value="1"/>
</dbReference>
<dbReference type="PROSITE" id="PS00134">
    <property type="entry name" value="TRYPSIN_HIS"/>
    <property type="match status" value="1"/>
</dbReference>
<dbReference type="InterPro" id="IPR043504">
    <property type="entry name" value="Peptidase_S1_PA_chymotrypsin"/>
</dbReference>
<comment type="caution">
    <text evidence="5">The sequence shown here is derived from an EMBL/GenBank/DDBJ whole genome shotgun (WGS) entry which is preliminary data.</text>
</comment>
<dbReference type="RefSeq" id="WP_160650832.1">
    <property type="nucleotide sequence ID" value="NZ_RSEJ01000009.1"/>
</dbReference>
<feature type="compositionally biased region" description="Gly residues" evidence="2">
    <location>
        <begin position="369"/>
        <end position="378"/>
    </location>
</feature>
<dbReference type="InterPro" id="IPR018114">
    <property type="entry name" value="TRYPSIN_HIS"/>
</dbReference>
<feature type="signal peptide" evidence="3">
    <location>
        <begin position="1"/>
        <end position="22"/>
    </location>
</feature>
<dbReference type="PANTHER" id="PTHR24256">
    <property type="entry name" value="TRYPTASE-RELATED"/>
    <property type="match status" value="1"/>
</dbReference>
<evidence type="ECO:0000256" key="3">
    <source>
        <dbReference type="SAM" id="SignalP"/>
    </source>
</evidence>
<feature type="region of interest" description="Disordered" evidence="2">
    <location>
        <begin position="343"/>
        <end position="385"/>
    </location>
</feature>
<dbReference type="GO" id="GO:0006508">
    <property type="term" value="P:proteolysis"/>
    <property type="evidence" value="ECO:0007669"/>
    <property type="project" value="UniProtKB-KW"/>
</dbReference>
<feature type="chain" id="PRO_5047385961" evidence="3">
    <location>
        <begin position="23"/>
        <end position="435"/>
    </location>
</feature>
<organism evidence="5 6">
    <name type="scientific">Photobacterium alginatilyticum</name>
    <dbReference type="NCBI Taxonomy" id="1775171"/>
    <lineage>
        <taxon>Bacteria</taxon>
        <taxon>Pseudomonadati</taxon>
        <taxon>Pseudomonadota</taxon>
        <taxon>Gammaproteobacteria</taxon>
        <taxon>Vibrionales</taxon>
        <taxon>Vibrionaceae</taxon>
        <taxon>Photobacterium</taxon>
    </lineage>
</organism>
<name>A0ABW9YGW4_9GAMM</name>
<dbReference type="EMBL" id="RSEJ01000009">
    <property type="protein sequence ID" value="NBI53047.1"/>
    <property type="molecule type" value="Genomic_DNA"/>
</dbReference>
<dbReference type="GO" id="GO:0008233">
    <property type="term" value="F:peptidase activity"/>
    <property type="evidence" value="ECO:0007669"/>
    <property type="project" value="UniProtKB-KW"/>
</dbReference>
<keyword evidence="6" id="KW-1185">Reference proteome</keyword>
<dbReference type="CDD" id="cd00190">
    <property type="entry name" value="Tryp_SPc"/>
    <property type="match status" value="1"/>
</dbReference>
<dbReference type="InterPro" id="IPR051487">
    <property type="entry name" value="Ser/Thr_Proteases_Immune/Dev"/>
</dbReference>
<keyword evidence="1" id="KW-1015">Disulfide bond</keyword>
<keyword evidence="5" id="KW-0645">Protease</keyword>
<protein>
    <submittedName>
        <fullName evidence="5">Serine protease</fullName>
    </submittedName>
</protein>
<keyword evidence="5" id="KW-0378">Hydrolase</keyword>
<evidence type="ECO:0000256" key="1">
    <source>
        <dbReference type="ARBA" id="ARBA00023157"/>
    </source>
</evidence>
<evidence type="ECO:0000313" key="5">
    <source>
        <dbReference type="EMBL" id="NBI53047.1"/>
    </source>
</evidence>
<evidence type="ECO:0000256" key="2">
    <source>
        <dbReference type="SAM" id="MobiDB-lite"/>
    </source>
</evidence>
<evidence type="ECO:0000313" key="6">
    <source>
        <dbReference type="Proteomes" id="UP000738517"/>
    </source>
</evidence>
<reference evidence="5 6" key="1">
    <citation type="journal article" date="2017" name="Int. J. Syst. Evol. Microbiol.">
        <title>Photobacterium alginatilyticum sp. nov., a marine bacterium isolated from bottom seawater.</title>
        <authorList>
            <person name="Wang X."/>
            <person name="Wang Y."/>
            <person name="Yang X."/>
            <person name="Sun H."/>
            <person name="Li B."/>
            <person name="Zhang X.H."/>
        </authorList>
    </citation>
    <scope>NUCLEOTIDE SEQUENCE [LARGE SCALE GENOMIC DNA]</scope>
    <source>
        <strain evidence="5 6">P03D4</strain>
    </source>
</reference>
<keyword evidence="3" id="KW-0732">Signal</keyword>
<dbReference type="PRINTS" id="PR00722">
    <property type="entry name" value="CHYMOTRYPSIN"/>
</dbReference>
<gene>
    <name evidence="5" type="ORF">EIZ48_10705</name>
</gene>
<feature type="domain" description="Peptidase S1" evidence="4">
    <location>
        <begin position="29"/>
        <end position="329"/>
    </location>
</feature>
<sequence>MTVRHLLASIGLCLLYIGQAIASDVTGYVVGGTPVKPSQDYSWMASIRLSSNQLSHTCGGTVVNQRWVLTAAHCVVRQGDDGKFIVIPPSQLSVMVGTTSSVVEDVATLYAVSHVVVYPKYSPQIILKETLQPDGSMLTEVISTALENDLALLRVDKPFSVNINHVALATDKDADELDIQLGLQWSDKERPENTKVSGWGSTQTNGGGVSKRLLEAKLSFVPMDECFTRLELGNDAHYIIDSPMNRTKICTLPPSVIFDSDGNSLEFGSDSCKGDSGGPLRAQNELGEWVQFGIVSGGPIGKLVCGSLVRPSFYTRIGTYYPWILSIVGSIPEKPVTKPDFITAEESSSTSPEGSTDDSGGDAESGSVTGSGGNTGSGDGKEDELVNSDCNLNSSGISHNNCNLKSASGGASAWGVILLMIIACWARCGAGIREG</sequence>
<dbReference type="InterPro" id="IPR001254">
    <property type="entry name" value="Trypsin_dom"/>
</dbReference>
<dbReference type="SUPFAM" id="SSF50494">
    <property type="entry name" value="Trypsin-like serine proteases"/>
    <property type="match status" value="1"/>
</dbReference>
<proteinExistence type="predicted"/>
<dbReference type="SMART" id="SM00020">
    <property type="entry name" value="Tryp_SPc"/>
    <property type="match status" value="1"/>
</dbReference>
<dbReference type="InterPro" id="IPR009003">
    <property type="entry name" value="Peptidase_S1_PA"/>
</dbReference>
<feature type="compositionally biased region" description="Low complexity" evidence="2">
    <location>
        <begin position="344"/>
        <end position="354"/>
    </location>
</feature>
<accession>A0ABW9YGW4</accession>
<dbReference type="Pfam" id="PF00089">
    <property type="entry name" value="Trypsin"/>
    <property type="match status" value="1"/>
</dbReference>
<dbReference type="PROSITE" id="PS50240">
    <property type="entry name" value="TRYPSIN_DOM"/>
    <property type="match status" value="1"/>
</dbReference>
<dbReference type="Proteomes" id="UP000738517">
    <property type="component" value="Unassembled WGS sequence"/>
</dbReference>
<evidence type="ECO:0000259" key="4">
    <source>
        <dbReference type="PROSITE" id="PS50240"/>
    </source>
</evidence>
<dbReference type="InterPro" id="IPR001314">
    <property type="entry name" value="Peptidase_S1A"/>
</dbReference>